<comment type="similarity">
    <text evidence="1">Belongs to the short-chain dehydrogenases/reductases (SDR) family.</text>
</comment>
<name>A0ABT1NSD5_9MICC</name>
<proteinExistence type="inferred from homology"/>
<gene>
    <name evidence="3" type="ORF">NNX28_12015</name>
</gene>
<dbReference type="RefSeq" id="WP_255865904.1">
    <property type="nucleotide sequence ID" value="NZ_CP104263.1"/>
</dbReference>
<keyword evidence="2" id="KW-0560">Oxidoreductase</keyword>
<dbReference type="Pfam" id="PF13561">
    <property type="entry name" value="adh_short_C2"/>
    <property type="match status" value="1"/>
</dbReference>
<sequence>MSTNALVTGAGRGIGAAIAAALAEAGYTVAVHAGHDADAARRVADALPGAGHAVVVGDLSSPAECQRVFAEAVDQLGGLDVLVNNAGIFRAQPVTSGSFADWQEAWRQTIDINLTAPANLCRLMAGHLIERPAGPAGGRLVNVGSRGAYRGEPENPAYGASKAGLHSLTQSLAVALAPHGIFSAAVAPGFVDTRMGRPALEGASGAAIRAQSPFNRVAEPEEVAATVAWLATAAPEWVSGTVIDVNGASHLR</sequence>
<comment type="caution">
    <text evidence="3">The sequence shown here is derived from an EMBL/GenBank/DDBJ whole genome shotgun (WGS) entry which is preliminary data.</text>
</comment>
<accession>A0ABT1NSD5</accession>
<dbReference type="SUPFAM" id="SSF51735">
    <property type="entry name" value="NAD(P)-binding Rossmann-fold domains"/>
    <property type="match status" value="1"/>
</dbReference>
<dbReference type="Proteomes" id="UP001206924">
    <property type="component" value="Unassembled WGS sequence"/>
</dbReference>
<protein>
    <submittedName>
        <fullName evidence="3">SDR family oxidoreductase</fullName>
    </submittedName>
</protein>
<dbReference type="Gene3D" id="3.40.50.720">
    <property type="entry name" value="NAD(P)-binding Rossmann-like Domain"/>
    <property type="match status" value="1"/>
</dbReference>
<evidence type="ECO:0000313" key="4">
    <source>
        <dbReference type="Proteomes" id="UP001206924"/>
    </source>
</evidence>
<evidence type="ECO:0000313" key="3">
    <source>
        <dbReference type="EMBL" id="MCQ1950647.1"/>
    </source>
</evidence>
<dbReference type="EMBL" id="JANFLP010000012">
    <property type="protein sequence ID" value="MCQ1950647.1"/>
    <property type="molecule type" value="Genomic_DNA"/>
</dbReference>
<dbReference type="PANTHER" id="PTHR42760:SF133">
    <property type="entry name" value="3-OXOACYL-[ACYL-CARRIER-PROTEIN] REDUCTASE"/>
    <property type="match status" value="1"/>
</dbReference>
<dbReference type="CDD" id="cd05233">
    <property type="entry name" value="SDR_c"/>
    <property type="match status" value="1"/>
</dbReference>
<organism evidence="3 4">
    <name type="scientific">Arthrobacter jinronghuae</name>
    <dbReference type="NCBI Taxonomy" id="2964609"/>
    <lineage>
        <taxon>Bacteria</taxon>
        <taxon>Bacillati</taxon>
        <taxon>Actinomycetota</taxon>
        <taxon>Actinomycetes</taxon>
        <taxon>Micrococcales</taxon>
        <taxon>Micrococcaceae</taxon>
        <taxon>Arthrobacter</taxon>
    </lineage>
</organism>
<evidence type="ECO:0000256" key="2">
    <source>
        <dbReference type="ARBA" id="ARBA00023002"/>
    </source>
</evidence>
<dbReference type="PANTHER" id="PTHR42760">
    <property type="entry name" value="SHORT-CHAIN DEHYDROGENASES/REDUCTASES FAMILY MEMBER"/>
    <property type="match status" value="1"/>
</dbReference>
<dbReference type="InterPro" id="IPR002347">
    <property type="entry name" value="SDR_fam"/>
</dbReference>
<dbReference type="PROSITE" id="PS00061">
    <property type="entry name" value="ADH_SHORT"/>
    <property type="match status" value="1"/>
</dbReference>
<dbReference type="InterPro" id="IPR036291">
    <property type="entry name" value="NAD(P)-bd_dom_sf"/>
</dbReference>
<dbReference type="PRINTS" id="PR00081">
    <property type="entry name" value="GDHRDH"/>
</dbReference>
<reference evidence="3 4" key="1">
    <citation type="submission" date="2022-07" db="EMBL/GenBank/DDBJ databases">
        <title>Novel species in genus Arthrobacter.</title>
        <authorList>
            <person name="Liu Y."/>
        </authorList>
    </citation>
    <scope>NUCLEOTIDE SEQUENCE [LARGE SCALE GENOMIC DNA]</scope>
    <source>
        <strain evidence="4">zg-Y859</strain>
    </source>
</reference>
<dbReference type="PRINTS" id="PR00080">
    <property type="entry name" value="SDRFAMILY"/>
</dbReference>
<keyword evidence="4" id="KW-1185">Reference proteome</keyword>
<dbReference type="InterPro" id="IPR020904">
    <property type="entry name" value="Sc_DH/Rdtase_CS"/>
</dbReference>
<evidence type="ECO:0000256" key="1">
    <source>
        <dbReference type="ARBA" id="ARBA00006484"/>
    </source>
</evidence>